<comment type="subcellular location">
    <subcellularLocation>
        <location evidence="9">Cell membrane</location>
    </subcellularLocation>
</comment>
<protein>
    <recommendedName>
        <fullName evidence="3 9">3-deoxy-D-manno-octulosonic acid transferase</fullName>
        <shortName evidence="9">Kdo transferase</shortName>
        <ecNumber evidence="2 9">2.4.99.12</ecNumber>
    </recommendedName>
    <alternativeName>
        <fullName evidence="5 9">Lipid IV(A) 3-deoxy-D-manno-octulosonic acid transferase</fullName>
    </alternativeName>
</protein>
<evidence type="ECO:0000256" key="1">
    <source>
        <dbReference type="ARBA" id="ARBA00004713"/>
    </source>
</evidence>
<organism evidence="11 12">
    <name type="scientific">Termitidicoccus mucosus</name>
    <dbReference type="NCBI Taxonomy" id="1184151"/>
    <lineage>
        <taxon>Bacteria</taxon>
        <taxon>Pseudomonadati</taxon>
        <taxon>Verrucomicrobiota</taxon>
        <taxon>Opitutia</taxon>
        <taxon>Opitutales</taxon>
        <taxon>Opitutaceae</taxon>
        <taxon>Termitidicoccus</taxon>
    </lineage>
</organism>
<dbReference type="GO" id="GO:0009245">
    <property type="term" value="P:lipid A biosynthetic process"/>
    <property type="evidence" value="ECO:0007669"/>
    <property type="project" value="TreeGrafter"/>
</dbReference>
<feature type="active site" description="Proton acceptor" evidence="7">
    <location>
        <position position="64"/>
    </location>
</feature>
<dbReference type="Gene3D" id="3.40.50.11720">
    <property type="entry name" value="3-Deoxy-D-manno-octulosonic-acid transferase, N-terminal domain"/>
    <property type="match status" value="1"/>
</dbReference>
<keyword evidence="12" id="KW-1185">Reference proteome</keyword>
<evidence type="ECO:0000256" key="8">
    <source>
        <dbReference type="PIRSR" id="PIRSR639901-2"/>
    </source>
</evidence>
<comment type="caution">
    <text evidence="11">The sequence shown here is derived from an EMBL/GenBank/DDBJ whole genome shotgun (WGS) entry which is preliminary data.</text>
</comment>
<dbReference type="GO" id="GO:0005886">
    <property type="term" value="C:plasma membrane"/>
    <property type="evidence" value="ECO:0007669"/>
    <property type="project" value="UniProtKB-SubCell"/>
</dbReference>
<comment type="catalytic activity">
    <reaction evidence="6 9">
        <text>lipid IVA (E. coli) + CMP-3-deoxy-beta-D-manno-octulosonate = alpha-Kdo-(2-&gt;6)-lipid IVA (E. coli) + CMP + H(+)</text>
        <dbReference type="Rhea" id="RHEA:28066"/>
        <dbReference type="ChEBI" id="CHEBI:15378"/>
        <dbReference type="ChEBI" id="CHEBI:58603"/>
        <dbReference type="ChEBI" id="CHEBI:60364"/>
        <dbReference type="ChEBI" id="CHEBI:60377"/>
        <dbReference type="ChEBI" id="CHEBI:85987"/>
        <dbReference type="EC" id="2.4.99.12"/>
    </reaction>
</comment>
<comment type="function">
    <text evidence="9">Involved in lipopolysaccharide (LPS) biosynthesis. Catalyzes the transfer of 3-deoxy-D-manno-octulosonate (Kdo) residue(s) from CMP-Kdo to lipid IV(A), the tetraacyldisaccharide-1,4'-bisphosphate precursor of lipid A.</text>
</comment>
<evidence type="ECO:0000256" key="2">
    <source>
        <dbReference type="ARBA" id="ARBA00012621"/>
    </source>
</evidence>
<dbReference type="UniPathway" id="UPA00958"/>
<evidence type="ECO:0000256" key="7">
    <source>
        <dbReference type="PIRSR" id="PIRSR639901-1"/>
    </source>
</evidence>
<comment type="pathway">
    <text evidence="1 9">Bacterial outer membrane biogenesis; LPS core biosynthesis.</text>
</comment>
<dbReference type="OrthoDB" id="9789797at2"/>
<dbReference type="Proteomes" id="UP000078486">
    <property type="component" value="Unassembled WGS sequence"/>
</dbReference>
<dbReference type="AlphaFoldDB" id="A0A178IBS9"/>
<name>A0A178IBS9_9BACT</name>
<dbReference type="RefSeq" id="WP_068772939.1">
    <property type="nucleotide sequence ID" value="NZ_CP109796.1"/>
</dbReference>
<keyword evidence="9" id="KW-1133">Transmembrane helix</keyword>
<feature type="site" description="Transition state stabilizer" evidence="8">
    <location>
        <position position="213"/>
    </location>
</feature>
<accession>A0A178IBS9</accession>
<reference evidence="11 12" key="1">
    <citation type="submission" date="2016-01" db="EMBL/GenBank/DDBJ databases">
        <title>High potential of lignocellulose degradation of a new Verrucomicrobia species.</title>
        <authorList>
            <person name="Wang Y."/>
            <person name="Shi Y."/>
            <person name="Qiu Z."/>
            <person name="Liu S."/>
            <person name="Yang H."/>
        </authorList>
    </citation>
    <scope>NUCLEOTIDE SEQUENCE [LARGE SCALE GENOMIC DNA]</scope>
    <source>
        <strain evidence="11 12">TSB47</strain>
    </source>
</reference>
<evidence type="ECO:0000313" key="11">
    <source>
        <dbReference type="EMBL" id="OAM87071.1"/>
    </source>
</evidence>
<dbReference type="EC" id="2.4.99.12" evidence="2 9"/>
<evidence type="ECO:0000256" key="4">
    <source>
        <dbReference type="ARBA" id="ARBA00022679"/>
    </source>
</evidence>
<dbReference type="PANTHER" id="PTHR42755">
    <property type="entry name" value="3-DEOXY-MANNO-OCTULOSONATE CYTIDYLYLTRANSFERASE"/>
    <property type="match status" value="1"/>
</dbReference>
<keyword evidence="9" id="KW-0472">Membrane</keyword>
<dbReference type="InterPro" id="IPR039901">
    <property type="entry name" value="Kdotransferase"/>
</dbReference>
<dbReference type="Pfam" id="PF04413">
    <property type="entry name" value="Glycos_transf_N"/>
    <property type="match status" value="1"/>
</dbReference>
<dbReference type="STRING" id="1184151.AW736_24610"/>
<keyword evidence="9" id="KW-1003">Cell membrane</keyword>
<feature type="site" description="Transition state stabilizer" evidence="8">
    <location>
        <position position="134"/>
    </location>
</feature>
<dbReference type="PANTHER" id="PTHR42755:SF1">
    <property type="entry name" value="3-DEOXY-D-MANNO-OCTULOSONIC ACID TRANSFERASE, MITOCHONDRIAL-RELATED"/>
    <property type="match status" value="1"/>
</dbReference>
<evidence type="ECO:0000256" key="6">
    <source>
        <dbReference type="ARBA" id="ARBA00049183"/>
    </source>
</evidence>
<evidence type="ECO:0000313" key="12">
    <source>
        <dbReference type="Proteomes" id="UP000078486"/>
    </source>
</evidence>
<dbReference type="InterPro" id="IPR007507">
    <property type="entry name" value="Glycos_transf_N"/>
</dbReference>
<evidence type="ECO:0000256" key="3">
    <source>
        <dbReference type="ARBA" id="ARBA00019077"/>
    </source>
</evidence>
<sequence length="445" mass="48818">MALWIYRLLFLPVLCFTAPYYLFRMRKRGGYRRDFQQRFGAVAPLPPKRAGARRVWLQAVSVGEMLAIAPILEALKRRGDTEVYLTTTTSTGRKIAEERYRGLVAGIGYFPTDWWLFSARAWRAVAPDLVILTEGERWPEHIAQARRRGVPVLAVNARLSDRSFGRMRAWRRLMGPLMLRGITRVLACSAEDASRFRELGVDAEKITTVGNMKWDVTIPLMDAAERARLREEIGLGGAAANELVLLGSSTWPGEEEALAGALAALRKAGVAARLLLVPRHMERRAEVEDVLRGTGFSWHLRSRGAAPGVVDIAVGDTTGELRKFAQLADLVFVGKSLPPHAEGQTPVEAAALGKPILMGPGMSNFRDITRYLTEAGAARVVRDADELRAVALSLLATAPEERRAMAEAARACHKANQGALARTVEIVAEELARAKPSAPRAGTLS</sequence>
<dbReference type="SUPFAM" id="SSF53756">
    <property type="entry name" value="UDP-Glycosyltransferase/glycogen phosphorylase"/>
    <property type="match status" value="1"/>
</dbReference>
<proteinExistence type="inferred from homology"/>
<comment type="similarity">
    <text evidence="9">Belongs to the glycosyltransferase group 1 family.</text>
</comment>
<evidence type="ECO:0000259" key="10">
    <source>
        <dbReference type="Pfam" id="PF04413"/>
    </source>
</evidence>
<feature type="domain" description="3-deoxy-D-manno-octulosonic-acid transferase N-terminal" evidence="10">
    <location>
        <begin position="34"/>
        <end position="215"/>
    </location>
</feature>
<keyword evidence="9" id="KW-0448">Lipopolysaccharide biosynthesis</keyword>
<dbReference type="Gene3D" id="3.40.50.2000">
    <property type="entry name" value="Glycogen Phosphorylase B"/>
    <property type="match status" value="1"/>
</dbReference>
<gene>
    <name evidence="11" type="ORF">AW736_24610</name>
</gene>
<dbReference type="EMBL" id="LRRQ01000186">
    <property type="protein sequence ID" value="OAM87071.1"/>
    <property type="molecule type" value="Genomic_DNA"/>
</dbReference>
<dbReference type="GO" id="GO:0009244">
    <property type="term" value="P:lipopolysaccharide core region biosynthetic process"/>
    <property type="evidence" value="ECO:0007669"/>
    <property type="project" value="UniProtKB-UniRule"/>
</dbReference>
<dbReference type="InterPro" id="IPR038107">
    <property type="entry name" value="Glycos_transf_N_sf"/>
</dbReference>
<evidence type="ECO:0000256" key="9">
    <source>
        <dbReference type="RuleBase" id="RU365103"/>
    </source>
</evidence>
<dbReference type="GO" id="GO:0043842">
    <property type="term" value="F:Kdo transferase activity"/>
    <property type="evidence" value="ECO:0007669"/>
    <property type="project" value="UniProtKB-EC"/>
</dbReference>
<keyword evidence="9" id="KW-0812">Transmembrane</keyword>
<evidence type="ECO:0000256" key="5">
    <source>
        <dbReference type="ARBA" id="ARBA00031445"/>
    </source>
</evidence>
<feature type="transmembrane region" description="Helical" evidence="9">
    <location>
        <begin position="6"/>
        <end position="23"/>
    </location>
</feature>
<keyword evidence="4 9" id="KW-0808">Transferase</keyword>